<evidence type="ECO:0000313" key="3">
    <source>
        <dbReference type="Proteomes" id="UP001500968"/>
    </source>
</evidence>
<accession>A0ABP7TF29</accession>
<protein>
    <recommendedName>
        <fullName evidence="1">Cysteine-rich CPCC domain-containing protein</fullName>
    </recommendedName>
</protein>
<organism evidence="2 3">
    <name type="scientific">Flavobacterium cheonhonense</name>
    <dbReference type="NCBI Taxonomy" id="706185"/>
    <lineage>
        <taxon>Bacteria</taxon>
        <taxon>Pseudomonadati</taxon>
        <taxon>Bacteroidota</taxon>
        <taxon>Flavobacteriia</taxon>
        <taxon>Flavobacteriales</taxon>
        <taxon>Flavobacteriaceae</taxon>
        <taxon>Flavobacterium</taxon>
    </lineage>
</organism>
<name>A0ABP7TF29_9FLAO</name>
<dbReference type="EMBL" id="BAABCR010000006">
    <property type="protein sequence ID" value="GAA4025410.1"/>
    <property type="molecule type" value="Genomic_DNA"/>
</dbReference>
<evidence type="ECO:0000259" key="1">
    <source>
        <dbReference type="Pfam" id="PF14206"/>
    </source>
</evidence>
<gene>
    <name evidence="2" type="ORF">GCM10022386_05810</name>
</gene>
<sequence length="151" mass="17856">MKNIMENQAKIKIIQNRREYFDNLFPKISGCNLRKDIDFELPNSCPACGYLTLDKRCSWEICLLCFWEDDGQDDFDADKIYGGPNGEYSLTSYRIQFSDEFENFKRENQDSELIVEFRLLDHYISTNEKNIEKVKLKIDKILSEIQGKLMN</sequence>
<proteinExistence type="predicted"/>
<comment type="caution">
    <text evidence="2">The sequence shown here is derived from an EMBL/GenBank/DDBJ whole genome shotgun (WGS) entry which is preliminary data.</text>
</comment>
<feature type="domain" description="Cysteine-rich CPCC" evidence="1">
    <location>
        <begin position="44"/>
        <end position="98"/>
    </location>
</feature>
<keyword evidence="3" id="KW-1185">Reference proteome</keyword>
<evidence type="ECO:0000313" key="2">
    <source>
        <dbReference type="EMBL" id="GAA4025410.1"/>
    </source>
</evidence>
<reference evidence="3" key="1">
    <citation type="journal article" date="2019" name="Int. J. Syst. Evol. Microbiol.">
        <title>The Global Catalogue of Microorganisms (GCM) 10K type strain sequencing project: providing services to taxonomists for standard genome sequencing and annotation.</title>
        <authorList>
            <consortium name="The Broad Institute Genomics Platform"/>
            <consortium name="The Broad Institute Genome Sequencing Center for Infectious Disease"/>
            <person name="Wu L."/>
            <person name="Ma J."/>
        </authorList>
    </citation>
    <scope>NUCLEOTIDE SEQUENCE [LARGE SCALE GENOMIC DNA]</scope>
    <source>
        <strain evidence="3">JCM 17064</strain>
    </source>
</reference>
<dbReference type="InterPro" id="IPR025983">
    <property type="entry name" value="Cys_rich_CPCC"/>
</dbReference>
<dbReference type="Proteomes" id="UP001500968">
    <property type="component" value="Unassembled WGS sequence"/>
</dbReference>
<dbReference type="Pfam" id="PF14206">
    <property type="entry name" value="Cys_rich_CPCC"/>
    <property type="match status" value="1"/>
</dbReference>